<evidence type="ECO:0000313" key="11">
    <source>
        <dbReference type="Proteomes" id="UP000271098"/>
    </source>
</evidence>
<evidence type="ECO:0000256" key="6">
    <source>
        <dbReference type="ARBA" id="ARBA00029999"/>
    </source>
</evidence>
<dbReference type="PANTHER" id="PTHR10161:SF14">
    <property type="entry name" value="TARTRATE-RESISTANT ACID PHOSPHATASE TYPE 5"/>
    <property type="match status" value="1"/>
</dbReference>
<dbReference type="InterPro" id="IPR004843">
    <property type="entry name" value="Calcineurin-like_PHP"/>
</dbReference>
<dbReference type="Proteomes" id="UP000271098">
    <property type="component" value="Unassembled WGS sequence"/>
</dbReference>
<dbReference type="EC" id="3.1.3.2" evidence="2"/>
<evidence type="ECO:0000313" key="10">
    <source>
        <dbReference type="EMBL" id="VDN34306.1"/>
    </source>
</evidence>
<comment type="catalytic activity">
    <reaction evidence="1">
        <text>a phosphate monoester + H2O = an alcohol + phosphate</text>
        <dbReference type="Rhea" id="RHEA:15017"/>
        <dbReference type="ChEBI" id="CHEBI:15377"/>
        <dbReference type="ChEBI" id="CHEBI:30879"/>
        <dbReference type="ChEBI" id="CHEBI:43474"/>
        <dbReference type="ChEBI" id="CHEBI:67140"/>
        <dbReference type="EC" id="3.1.3.2"/>
    </reaction>
</comment>
<evidence type="ECO:0000313" key="12">
    <source>
        <dbReference type="WBParaSite" id="GPUH_0001968701-mRNA-1"/>
    </source>
</evidence>
<dbReference type="WBParaSite" id="GPUH_0001968701-mRNA-1">
    <property type="protein sequence ID" value="GPUH_0001968701-mRNA-1"/>
    <property type="gene ID" value="GPUH_0001968701"/>
</dbReference>
<evidence type="ECO:0000256" key="2">
    <source>
        <dbReference type="ARBA" id="ARBA00012646"/>
    </source>
</evidence>
<sequence length="318" mass="36059">MLLFFVCPILSVVFVNADELLKPATEPPQQVISPSPELSHWISLQSEPGGNNEYLKPFHKTYVPECTLGSYACRLACLNGGICYKNSNRLRFFIVGDTGGLPVYPYTTYAQNVVAKSLAKIGDDKNTEFTISAGDNIYFTGVKDEFDHRFQATFENVYRGAALEKPWYMIAGNHDHFGNISGQVAYTNRSHRWTYPSSYYKVSYAFGSDKTTVEFLMLDTIVLCGNTRDVVEAGFFEMLFATHEILTSTVLLLLLYKVFIFRADYLFVVGHYPLYSVSEHGSMDCLIEKLKPLLEQYRATAYIAGHDHTLQVWLYLIL</sequence>
<dbReference type="EMBL" id="UYRT01088915">
    <property type="protein sequence ID" value="VDN34306.1"/>
    <property type="molecule type" value="Genomic_DNA"/>
</dbReference>
<feature type="domain" description="Calcineurin-like phosphoesterase" evidence="9">
    <location>
        <begin position="90"/>
        <end position="309"/>
    </location>
</feature>
<dbReference type="GO" id="GO:0003993">
    <property type="term" value="F:acid phosphatase activity"/>
    <property type="evidence" value="ECO:0007669"/>
    <property type="project" value="UniProtKB-EC"/>
</dbReference>
<dbReference type="PANTHER" id="PTHR10161">
    <property type="entry name" value="TARTRATE-RESISTANT ACID PHOSPHATASE TYPE 5"/>
    <property type="match status" value="1"/>
</dbReference>
<dbReference type="SUPFAM" id="SSF56300">
    <property type="entry name" value="Metallo-dependent phosphatases"/>
    <property type="match status" value="1"/>
</dbReference>
<organism evidence="12">
    <name type="scientific">Gongylonema pulchrum</name>
    <dbReference type="NCBI Taxonomy" id="637853"/>
    <lineage>
        <taxon>Eukaryota</taxon>
        <taxon>Metazoa</taxon>
        <taxon>Ecdysozoa</taxon>
        <taxon>Nematoda</taxon>
        <taxon>Chromadorea</taxon>
        <taxon>Rhabditida</taxon>
        <taxon>Spirurina</taxon>
        <taxon>Spiruromorpha</taxon>
        <taxon>Spiruroidea</taxon>
        <taxon>Gongylonematidae</taxon>
        <taxon>Gongylonema</taxon>
    </lineage>
</organism>
<gene>
    <name evidence="10" type="ORF">GPUH_LOCUS19658</name>
</gene>
<evidence type="ECO:0000256" key="8">
    <source>
        <dbReference type="SAM" id="SignalP"/>
    </source>
</evidence>
<dbReference type="InterPro" id="IPR029052">
    <property type="entry name" value="Metallo-depent_PP-like"/>
</dbReference>
<evidence type="ECO:0000256" key="5">
    <source>
        <dbReference type="ARBA" id="ARBA00022801"/>
    </source>
</evidence>
<reference evidence="12" key="1">
    <citation type="submission" date="2016-06" db="UniProtKB">
        <authorList>
            <consortium name="WormBaseParasite"/>
        </authorList>
    </citation>
    <scope>IDENTIFICATION</scope>
</reference>
<evidence type="ECO:0000256" key="7">
    <source>
        <dbReference type="ARBA" id="ARBA00031589"/>
    </source>
</evidence>
<dbReference type="CDD" id="cd07378">
    <property type="entry name" value="MPP_ACP5"/>
    <property type="match status" value="1"/>
</dbReference>
<protein>
    <recommendedName>
        <fullName evidence="3">Tartrate-resistant acid phosphatase type 5</fullName>
        <ecNumber evidence="2">3.1.3.2</ecNumber>
    </recommendedName>
    <alternativeName>
        <fullName evidence="7">Tartrate-resistant acid ATPase</fullName>
    </alternativeName>
    <alternativeName>
        <fullName evidence="6">Type 5 acid phosphatase</fullName>
    </alternativeName>
</protein>
<feature type="signal peptide" evidence="8">
    <location>
        <begin position="1"/>
        <end position="17"/>
    </location>
</feature>
<reference evidence="10 11" key="2">
    <citation type="submission" date="2018-11" db="EMBL/GenBank/DDBJ databases">
        <authorList>
            <consortium name="Pathogen Informatics"/>
        </authorList>
    </citation>
    <scope>NUCLEOTIDE SEQUENCE [LARGE SCALE GENOMIC DNA]</scope>
</reference>
<dbReference type="InterPro" id="IPR024927">
    <property type="entry name" value="Acid_PPase"/>
</dbReference>
<name>A0A183EFC1_9BILA</name>
<dbReference type="InterPro" id="IPR051558">
    <property type="entry name" value="Metallophosphoesterase_PAP"/>
</dbReference>
<dbReference type="AlphaFoldDB" id="A0A183EFC1"/>
<keyword evidence="5" id="KW-0378">Hydrolase</keyword>
<dbReference type="Pfam" id="PF00149">
    <property type="entry name" value="Metallophos"/>
    <property type="match status" value="1"/>
</dbReference>
<proteinExistence type="predicted"/>
<evidence type="ECO:0000256" key="1">
    <source>
        <dbReference type="ARBA" id="ARBA00000032"/>
    </source>
</evidence>
<evidence type="ECO:0000259" key="9">
    <source>
        <dbReference type="Pfam" id="PF00149"/>
    </source>
</evidence>
<accession>A0A183EFC1</accession>
<keyword evidence="11" id="KW-1185">Reference proteome</keyword>
<keyword evidence="4 8" id="KW-0732">Signal</keyword>
<dbReference type="OrthoDB" id="411211at2759"/>
<evidence type="ECO:0000256" key="4">
    <source>
        <dbReference type="ARBA" id="ARBA00022729"/>
    </source>
</evidence>
<dbReference type="Gene3D" id="3.60.21.10">
    <property type="match status" value="1"/>
</dbReference>
<feature type="chain" id="PRO_5043139155" description="Tartrate-resistant acid phosphatase type 5" evidence="8">
    <location>
        <begin position="18"/>
        <end position="318"/>
    </location>
</feature>
<evidence type="ECO:0000256" key="3">
    <source>
        <dbReference type="ARBA" id="ARBA00015822"/>
    </source>
</evidence>